<dbReference type="PANTHER" id="PTHR21089">
    <property type="entry name" value="SHIKIMATE DEHYDROGENASE"/>
    <property type="match status" value="1"/>
</dbReference>
<dbReference type="HOGENOM" id="CLU_044063_4_1_10"/>
<evidence type="ECO:0000313" key="5">
    <source>
        <dbReference type="EMBL" id="EKY00908.1"/>
    </source>
</evidence>
<accession>L1NC18</accession>
<dbReference type="EMBL" id="AMEQ01000035">
    <property type="protein sequence ID" value="EKY00908.1"/>
    <property type="molecule type" value="Genomic_DNA"/>
</dbReference>
<dbReference type="eggNOG" id="COG0169">
    <property type="taxonomic scope" value="Bacteria"/>
</dbReference>
<dbReference type="Gene3D" id="3.40.50.10860">
    <property type="entry name" value="Leucine Dehydrogenase, chain A, domain 1"/>
    <property type="match status" value="1"/>
</dbReference>
<evidence type="ECO:0000256" key="2">
    <source>
        <dbReference type="ARBA" id="ARBA00023002"/>
    </source>
</evidence>
<organism evidence="5 6">
    <name type="scientific">Porphyromonas catoniae F0037</name>
    <dbReference type="NCBI Taxonomy" id="1127696"/>
    <lineage>
        <taxon>Bacteria</taxon>
        <taxon>Pseudomonadati</taxon>
        <taxon>Bacteroidota</taxon>
        <taxon>Bacteroidia</taxon>
        <taxon>Bacteroidales</taxon>
        <taxon>Porphyromonadaceae</taxon>
        <taxon>Porphyromonas</taxon>
    </lineage>
</organism>
<gene>
    <name evidence="5" type="ORF">HMPREF9134_01256</name>
</gene>
<evidence type="ECO:0000256" key="3">
    <source>
        <dbReference type="ARBA" id="ARBA00023141"/>
    </source>
</evidence>
<dbReference type="Gene3D" id="3.40.50.720">
    <property type="entry name" value="NAD(P)-binding Rossmann-like Domain"/>
    <property type="match status" value="1"/>
</dbReference>
<keyword evidence="3" id="KW-0057">Aromatic amino acid biosynthesis</keyword>
<dbReference type="GO" id="GO:0009423">
    <property type="term" value="P:chorismate biosynthetic process"/>
    <property type="evidence" value="ECO:0007669"/>
    <property type="project" value="TreeGrafter"/>
</dbReference>
<evidence type="ECO:0000259" key="4">
    <source>
        <dbReference type="Pfam" id="PF08501"/>
    </source>
</evidence>
<dbReference type="CDD" id="cd01065">
    <property type="entry name" value="NAD_bind_Shikimate_DH"/>
    <property type="match status" value="1"/>
</dbReference>
<reference evidence="5 6" key="1">
    <citation type="submission" date="2012-05" db="EMBL/GenBank/DDBJ databases">
        <authorList>
            <person name="Weinstock G."/>
            <person name="Sodergren E."/>
            <person name="Lobos E.A."/>
            <person name="Fulton L."/>
            <person name="Fulton R."/>
            <person name="Courtney L."/>
            <person name="Fronick C."/>
            <person name="O'Laughlin M."/>
            <person name="Godfrey J."/>
            <person name="Wilson R.M."/>
            <person name="Miner T."/>
            <person name="Farmer C."/>
            <person name="Delehaunty K."/>
            <person name="Cordes M."/>
            <person name="Minx P."/>
            <person name="Tomlinson C."/>
            <person name="Chen J."/>
            <person name="Wollam A."/>
            <person name="Pepin K.H."/>
            <person name="Bhonagiri V."/>
            <person name="Zhang X."/>
            <person name="Suruliraj S."/>
            <person name="Warren W."/>
            <person name="Mitreva M."/>
            <person name="Mardis E.R."/>
            <person name="Wilson R.K."/>
        </authorList>
    </citation>
    <scope>NUCLEOTIDE SEQUENCE [LARGE SCALE GENOMIC DNA]</scope>
    <source>
        <strain evidence="5 6">F0037</strain>
    </source>
</reference>
<keyword evidence="2" id="KW-0560">Oxidoreductase</keyword>
<dbReference type="InterPro" id="IPR013708">
    <property type="entry name" value="Shikimate_DH-bd_N"/>
</dbReference>
<dbReference type="GO" id="GO:0004764">
    <property type="term" value="F:shikimate 3-dehydrogenase (NADP+) activity"/>
    <property type="evidence" value="ECO:0007669"/>
    <property type="project" value="InterPro"/>
</dbReference>
<dbReference type="Proteomes" id="UP000010408">
    <property type="component" value="Unassembled WGS sequence"/>
</dbReference>
<dbReference type="GO" id="GO:0005829">
    <property type="term" value="C:cytosol"/>
    <property type="evidence" value="ECO:0007669"/>
    <property type="project" value="TreeGrafter"/>
</dbReference>
<dbReference type="InterPro" id="IPR022893">
    <property type="entry name" value="Shikimate_DH_fam"/>
</dbReference>
<dbReference type="SUPFAM" id="SSF53223">
    <property type="entry name" value="Aminoacid dehydrogenase-like, N-terminal domain"/>
    <property type="match status" value="1"/>
</dbReference>
<evidence type="ECO:0000313" key="6">
    <source>
        <dbReference type="Proteomes" id="UP000010408"/>
    </source>
</evidence>
<dbReference type="AlphaFoldDB" id="L1NC18"/>
<feature type="domain" description="Shikimate dehydrogenase substrate binding N-terminal" evidence="4">
    <location>
        <begin position="23"/>
        <end position="104"/>
    </location>
</feature>
<dbReference type="GO" id="GO:0019632">
    <property type="term" value="P:shikimate metabolic process"/>
    <property type="evidence" value="ECO:0007669"/>
    <property type="project" value="TreeGrafter"/>
</dbReference>
<dbReference type="GO" id="GO:0009073">
    <property type="term" value="P:aromatic amino acid family biosynthetic process"/>
    <property type="evidence" value="ECO:0007669"/>
    <property type="project" value="UniProtKB-KW"/>
</dbReference>
<dbReference type="PATRIC" id="fig|1127696.3.peg.1133"/>
<comment type="caution">
    <text evidence="5">The sequence shown here is derived from an EMBL/GenBank/DDBJ whole genome shotgun (WGS) entry which is preliminary data.</text>
</comment>
<protein>
    <submittedName>
        <fullName evidence="5">Putative shikimate dehydrogenase</fullName>
    </submittedName>
</protein>
<dbReference type="STRING" id="1127696.HMPREF9134_01256"/>
<dbReference type="SUPFAM" id="SSF51735">
    <property type="entry name" value="NAD(P)-binding Rossmann-fold domains"/>
    <property type="match status" value="1"/>
</dbReference>
<name>L1NC18_9PORP</name>
<dbReference type="GO" id="GO:0050661">
    <property type="term" value="F:NADP binding"/>
    <property type="evidence" value="ECO:0007669"/>
    <property type="project" value="TreeGrafter"/>
</dbReference>
<dbReference type="PANTHER" id="PTHR21089:SF1">
    <property type="entry name" value="BIFUNCTIONAL 3-DEHYDROQUINATE DEHYDRATASE_SHIKIMATE DEHYDROGENASE, CHLOROPLASTIC"/>
    <property type="match status" value="1"/>
</dbReference>
<proteinExistence type="predicted"/>
<sequence length="262" mass="29299">MAPQSGQDHQSRAPRGSRRKYGLIGRTLAHSFSPRYFGDFFAREGIDASYLPYELASIEELPSLLVREPDLCGLNVTLPYKREVLRYVDVPSPDVEALQATNVLRIRRSATGLTQVYGYNTDVEGFRRSLFTWLGGQRPRALVFGSGGAASAVLRALSLLGLEGQQVSRHPRQGMIAYEELRGGLAEECRLWINATPVGLCPGELLPLPYEALSDQHLCYDLIYNPSPTAFLQEAQQRGARIKDGLEMLYIQADEAWKIWKL</sequence>
<evidence type="ECO:0000256" key="1">
    <source>
        <dbReference type="ARBA" id="ARBA00004871"/>
    </source>
</evidence>
<dbReference type="RefSeq" id="WP_005467316.1">
    <property type="nucleotide sequence ID" value="NZ_KB291031.1"/>
</dbReference>
<dbReference type="Pfam" id="PF08501">
    <property type="entry name" value="Shikimate_dh_N"/>
    <property type="match status" value="1"/>
</dbReference>
<dbReference type="InterPro" id="IPR036291">
    <property type="entry name" value="NAD(P)-bd_dom_sf"/>
</dbReference>
<keyword evidence="3" id="KW-0028">Amino-acid biosynthesis</keyword>
<comment type="pathway">
    <text evidence="1">Metabolic intermediate biosynthesis; chorismate biosynthesis; chorismate from D-erythrose 4-phosphate and phosphoenolpyruvate: step 4/7.</text>
</comment>
<dbReference type="InterPro" id="IPR046346">
    <property type="entry name" value="Aminoacid_DH-like_N_sf"/>
</dbReference>